<reference evidence="2 3" key="1">
    <citation type="submission" date="2015-07" db="EMBL/GenBank/DDBJ databases">
        <title>Lactobacillus korensis/26-25/ whole genome sequencing.</title>
        <authorList>
            <person name="Kim M.K."/>
            <person name="Im W.-T."/>
            <person name="Srinivasan S."/>
            <person name="Lee J.-J."/>
        </authorList>
    </citation>
    <scope>NUCLEOTIDE SEQUENCE [LARGE SCALE GENOMIC DNA]</scope>
    <source>
        <strain evidence="2 3">26-25</strain>
    </source>
</reference>
<sequence>MSALIVYFSTTGNTKTVATRLAETTNFPIEQLQPVDPYPDAFDEKMARWHKERDSDLRPDLSTTVDTSAYDTIYLGYPIWSNNLPAVSRTFLDTHDLSGKNIIPFCTNGGSGFGQSLDRIRQLAPDTTILPGFEIYNTLIDHSSSLESWLEAQKK</sequence>
<dbReference type="EMBL" id="CP012033">
    <property type="protein sequence ID" value="AKP64469.1"/>
    <property type="molecule type" value="Genomic_DNA"/>
</dbReference>
<dbReference type="InterPro" id="IPR008254">
    <property type="entry name" value="Flavodoxin/NO_synth"/>
</dbReference>
<feature type="domain" description="Flavodoxin-like" evidence="1">
    <location>
        <begin position="4"/>
        <end position="151"/>
    </location>
</feature>
<evidence type="ECO:0000313" key="2">
    <source>
        <dbReference type="EMBL" id="AKP64469.1"/>
    </source>
</evidence>
<dbReference type="SUPFAM" id="SSF52218">
    <property type="entry name" value="Flavoproteins"/>
    <property type="match status" value="1"/>
</dbReference>
<dbReference type="KEGG" id="lko:ABN16_05290"/>
<protein>
    <recommendedName>
        <fullName evidence="1">Flavodoxin-like domain-containing protein</fullName>
    </recommendedName>
</protein>
<keyword evidence="3" id="KW-1185">Reference proteome</keyword>
<dbReference type="GO" id="GO:0010181">
    <property type="term" value="F:FMN binding"/>
    <property type="evidence" value="ECO:0007669"/>
    <property type="project" value="InterPro"/>
</dbReference>
<dbReference type="Gene3D" id="3.40.50.360">
    <property type="match status" value="1"/>
</dbReference>
<proteinExistence type="predicted"/>
<name>A0AAC8ZGV3_9LACO</name>
<evidence type="ECO:0000259" key="1">
    <source>
        <dbReference type="Pfam" id="PF12682"/>
    </source>
</evidence>
<dbReference type="RefSeq" id="WP_048733564.1">
    <property type="nucleotide sequence ID" value="NZ_CP012033.1"/>
</dbReference>
<gene>
    <name evidence="2" type="ORF">ABN16_05290</name>
</gene>
<dbReference type="InterPro" id="IPR001226">
    <property type="entry name" value="Flavodoxin_CS"/>
</dbReference>
<organism evidence="2 3">
    <name type="scientific">Levilactobacillus koreensis</name>
    <dbReference type="NCBI Taxonomy" id="637971"/>
    <lineage>
        <taxon>Bacteria</taxon>
        <taxon>Bacillati</taxon>
        <taxon>Bacillota</taxon>
        <taxon>Bacilli</taxon>
        <taxon>Lactobacillales</taxon>
        <taxon>Lactobacillaceae</taxon>
        <taxon>Levilactobacillus</taxon>
    </lineage>
</organism>
<dbReference type="AlphaFoldDB" id="A0AAC8ZGV3"/>
<dbReference type="GO" id="GO:0009055">
    <property type="term" value="F:electron transfer activity"/>
    <property type="evidence" value="ECO:0007669"/>
    <property type="project" value="InterPro"/>
</dbReference>
<dbReference type="PANTHER" id="PTHR39201:SF1">
    <property type="entry name" value="FLAVODOXIN-LIKE DOMAIN-CONTAINING PROTEIN"/>
    <property type="match status" value="1"/>
</dbReference>
<dbReference type="PANTHER" id="PTHR39201">
    <property type="entry name" value="EXPORTED PROTEIN-RELATED"/>
    <property type="match status" value="1"/>
</dbReference>
<dbReference type="GO" id="GO:0016651">
    <property type="term" value="F:oxidoreductase activity, acting on NAD(P)H"/>
    <property type="evidence" value="ECO:0007669"/>
    <property type="project" value="UniProtKB-ARBA"/>
</dbReference>
<dbReference type="Proteomes" id="UP000036000">
    <property type="component" value="Chromosome"/>
</dbReference>
<dbReference type="InterPro" id="IPR029039">
    <property type="entry name" value="Flavoprotein-like_sf"/>
</dbReference>
<dbReference type="Pfam" id="PF12682">
    <property type="entry name" value="Flavodoxin_4"/>
    <property type="match status" value="1"/>
</dbReference>
<dbReference type="PROSITE" id="PS00201">
    <property type="entry name" value="FLAVODOXIN"/>
    <property type="match status" value="1"/>
</dbReference>
<accession>A0AAC8ZGV3</accession>
<evidence type="ECO:0000313" key="3">
    <source>
        <dbReference type="Proteomes" id="UP000036000"/>
    </source>
</evidence>